<feature type="region of interest" description="Disordered" evidence="1">
    <location>
        <begin position="1"/>
        <end position="27"/>
    </location>
</feature>
<dbReference type="Pfam" id="PF12728">
    <property type="entry name" value="HTH_17"/>
    <property type="match status" value="1"/>
</dbReference>
<dbReference type="InterPro" id="IPR041657">
    <property type="entry name" value="HTH_17"/>
</dbReference>
<dbReference type="NCBIfam" id="TIGR01764">
    <property type="entry name" value="excise"/>
    <property type="match status" value="1"/>
</dbReference>
<comment type="caution">
    <text evidence="3">The sequence shown here is derived from an EMBL/GenBank/DDBJ whole genome shotgun (WGS) entry which is preliminary data.</text>
</comment>
<protein>
    <recommendedName>
        <fullName evidence="2">Helix-turn-helix domain-containing protein</fullName>
    </recommendedName>
</protein>
<feature type="domain" description="Helix-turn-helix" evidence="2">
    <location>
        <begin position="31"/>
        <end position="74"/>
    </location>
</feature>
<dbReference type="InterPro" id="IPR009061">
    <property type="entry name" value="DNA-bd_dom_put_sf"/>
</dbReference>
<evidence type="ECO:0000259" key="2">
    <source>
        <dbReference type="Pfam" id="PF12728"/>
    </source>
</evidence>
<reference evidence="4" key="1">
    <citation type="submission" date="2015-07" db="EMBL/GenBank/DDBJ databases">
        <title>Nocardia seriolae U-1 whole genome shotgun sequence.</title>
        <authorList>
            <person name="Imajoh M."/>
            <person name="Fukumoto Y."/>
            <person name="Sukeda M."/>
            <person name="Yamane J."/>
            <person name="Yamasaki K."/>
            <person name="Shimizu M."/>
            <person name="Ohnishi K."/>
            <person name="Oshima S."/>
        </authorList>
    </citation>
    <scope>NUCLEOTIDE SEQUENCE [LARGE SCALE GENOMIC DNA]</scope>
    <source>
        <strain evidence="4">U-1</strain>
    </source>
</reference>
<evidence type="ECO:0000256" key="1">
    <source>
        <dbReference type="SAM" id="MobiDB-lite"/>
    </source>
</evidence>
<keyword evidence="4" id="KW-1185">Reference proteome</keyword>
<sequence length="81" mass="9188">MQTSERLVVRAAAEPQMSRHHDTSGPRPKYYLSIQAAADRADVSTDTVRRMIAAGRLRAYRFGGQIRIAIEDFDLAMRPLR</sequence>
<proteinExistence type="predicted"/>
<dbReference type="Proteomes" id="UP000037179">
    <property type="component" value="Unassembled WGS sequence"/>
</dbReference>
<dbReference type="SUPFAM" id="SSF46955">
    <property type="entry name" value="Putative DNA-binding domain"/>
    <property type="match status" value="1"/>
</dbReference>
<dbReference type="InterPro" id="IPR010093">
    <property type="entry name" value="SinI_DNA-bd"/>
</dbReference>
<gene>
    <name evidence="3" type="ORF">NSK11_contig00116-0015</name>
</gene>
<dbReference type="EMBL" id="BBYQ01000116">
    <property type="protein sequence ID" value="GAP31492.1"/>
    <property type="molecule type" value="Genomic_DNA"/>
</dbReference>
<dbReference type="AlphaFoldDB" id="A0ABC9Z1J1"/>
<accession>A0ABC9Z1J1</accession>
<name>A0ABC9Z1J1_9NOCA</name>
<organism evidence="3 4">
    <name type="scientific">Nocardia seriolae</name>
    <dbReference type="NCBI Taxonomy" id="37332"/>
    <lineage>
        <taxon>Bacteria</taxon>
        <taxon>Bacillati</taxon>
        <taxon>Actinomycetota</taxon>
        <taxon>Actinomycetes</taxon>
        <taxon>Mycobacteriales</taxon>
        <taxon>Nocardiaceae</taxon>
        <taxon>Nocardia</taxon>
    </lineage>
</organism>
<evidence type="ECO:0000313" key="4">
    <source>
        <dbReference type="Proteomes" id="UP000037179"/>
    </source>
</evidence>
<reference evidence="3 4" key="2">
    <citation type="journal article" date="2016" name="Genome Announc.">
        <title>Draft Genome Sequence of Erythromycin- and Oxytetracycline-Sensitive Nocardia seriolae Strain U-1 (NBRC 110359).</title>
        <authorList>
            <person name="Imajoh M."/>
            <person name="Sukeda M."/>
            <person name="Shimizu M."/>
            <person name="Yamane J."/>
            <person name="Ohnishi K."/>
            <person name="Oshima S."/>
        </authorList>
    </citation>
    <scope>NUCLEOTIDE SEQUENCE [LARGE SCALE GENOMIC DNA]</scope>
    <source>
        <strain evidence="3 4">U-1</strain>
    </source>
</reference>
<evidence type="ECO:0000313" key="3">
    <source>
        <dbReference type="EMBL" id="GAP31492.1"/>
    </source>
</evidence>